<reference evidence="3 4" key="1">
    <citation type="submission" date="2020-06" db="EMBL/GenBank/DDBJ databases">
        <authorList>
            <person name="Criscuolo A."/>
        </authorList>
    </citation>
    <scope>NUCLEOTIDE SEQUENCE [LARGE SCALE GENOMIC DNA]</scope>
    <source>
        <strain evidence="4">CIP 111411</strain>
    </source>
</reference>
<organism evidence="3 4">
    <name type="scientific">Flavobacterium salmonis</name>
    <dbReference type="NCBI Taxonomy" id="2654844"/>
    <lineage>
        <taxon>Bacteria</taxon>
        <taxon>Pseudomonadati</taxon>
        <taxon>Bacteroidota</taxon>
        <taxon>Flavobacteriia</taxon>
        <taxon>Flavobacteriales</taxon>
        <taxon>Flavobacteriaceae</taxon>
        <taxon>Flavobacterium</taxon>
    </lineage>
</organism>
<dbReference type="Gene3D" id="3.40.30.10">
    <property type="entry name" value="Glutaredoxin"/>
    <property type="match status" value="1"/>
</dbReference>
<evidence type="ECO:0000313" key="3">
    <source>
        <dbReference type="EMBL" id="CAD0004160.1"/>
    </source>
</evidence>
<dbReference type="Pfam" id="PF03960">
    <property type="entry name" value="ArsC"/>
    <property type="match status" value="1"/>
</dbReference>
<evidence type="ECO:0000256" key="1">
    <source>
        <dbReference type="ARBA" id="ARBA00007198"/>
    </source>
</evidence>
<proteinExistence type="inferred from homology"/>
<dbReference type="RefSeq" id="WP_180908850.1">
    <property type="nucleotide sequence ID" value="NZ_CAIJDP010000068.1"/>
</dbReference>
<dbReference type="AlphaFoldDB" id="A0A6V6YXE8"/>
<sequence length="116" mass="13344">MIQVYHNPRCGKSRSCLAFLDNANQDYEIIPYLIETPTFEGLKRLIEKLDMKPIELVRVKEKVWIEEYKGKTLTDLQVIQAMVDNPILIERPIVIKDGKAIIGRDLDKVASFLDGI</sequence>
<dbReference type="Proteomes" id="UP000530060">
    <property type="component" value="Unassembled WGS sequence"/>
</dbReference>
<dbReference type="PANTHER" id="PTHR30041">
    <property type="entry name" value="ARSENATE REDUCTASE"/>
    <property type="match status" value="1"/>
</dbReference>
<dbReference type="InterPro" id="IPR006660">
    <property type="entry name" value="Arsenate_reductase-like"/>
</dbReference>
<accession>A0A6V6YXE8</accession>
<comment type="similarity">
    <text evidence="1 2">Belongs to the ArsC family.</text>
</comment>
<evidence type="ECO:0000313" key="4">
    <source>
        <dbReference type="Proteomes" id="UP000530060"/>
    </source>
</evidence>
<keyword evidence="4" id="KW-1185">Reference proteome</keyword>
<evidence type="ECO:0000256" key="2">
    <source>
        <dbReference type="PROSITE-ProRule" id="PRU01282"/>
    </source>
</evidence>
<dbReference type="EMBL" id="CAIJDP010000068">
    <property type="protein sequence ID" value="CAD0004160.1"/>
    <property type="molecule type" value="Genomic_DNA"/>
</dbReference>
<dbReference type="InterPro" id="IPR036249">
    <property type="entry name" value="Thioredoxin-like_sf"/>
</dbReference>
<gene>
    <name evidence="3" type="ORF">FLAT13_02073</name>
</gene>
<comment type="caution">
    <text evidence="3">The sequence shown here is derived from an EMBL/GenBank/DDBJ whole genome shotgun (WGS) entry which is preliminary data.</text>
</comment>
<dbReference type="PANTHER" id="PTHR30041:SF4">
    <property type="entry name" value="ARSENATE REDUCTASE"/>
    <property type="match status" value="1"/>
</dbReference>
<dbReference type="PROSITE" id="PS51353">
    <property type="entry name" value="ARSC"/>
    <property type="match status" value="1"/>
</dbReference>
<protein>
    <submittedName>
        <fullName evidence="3">Arsenate reductase</fullName>
    </submittedName>
</protein>
<name>A0A6V6YXE8_9FLAO</name>
<dbReference type="SUPFAM" id="SSF52833">
    <property type="entry name" value="Thioredoxin-like"/>
    <property type="match status" value="1"/>
</dbReference>